<sequence>MESEVIAISLRHRLVSSHYLLEYPALYRRDGASLTHGAASLRYCLGESYEFSFVDGGHLWPAAAGIEASYGKEQSFSCFSYYDGTAASAAEAVRDLASYLCENGPFHYVLGFSLGASLIATLLLGENTDESIRKAKDMVKSAVFICGIPPQNWEQLRSGHLEETNPEDLAEDMKIDTHTIHAFCLEDDQFPGRSQLLLKLCQNGASVKILHTAGHDVPRKSDEVEALAKAMASHSETFGE</sequence>
<dbReference type="PANTHER" id="PTHR48070">
    <property type="entry name" value="ESTERASE OVCA2"/>
    <property type="match status" value="1"/>
</dbReference>
<proteinExistence type="predicted"/>
<gene>
    <name evidence="3" type="ORF">FJTKL_10161</name>
</gene>
<keyword evidence="1" id="KW-0378">Hydrolase</keyword>
<organism evidence="3 4">
    <name type="scientific">Diaporthe vaccinii</name>
    <dbReference type="NCBI Taxonomy" id="105482"/>
    <lineage>
        <taxon>Eukaryota</taxon>
        <taxon>Fungi</taxon>
        <taxon>Dikarya</taxon>
        <taxon>Ascomycota</taxon>
        <taxon>Pezizomycotina</taxon>
        <taxon>Sordariomycetes</taxon>
        <taxon>Sordariomycetidae</taxon>
        <taxon>Diaporthales</taxon>
        <taxon>Diaporthaceae</taxon>
        <taxon>Diaporthe</taxon>
        <taxon>Diaporthe eres species complex</taxon>
    </lineage>
</organism>
<dbReference type="PANTHER" id="PTHR48070:SF7">
    <property type="entry name" value="SERINE HYDROLASE FSH DOMAIN-CONTAINING PROTEIN-RELATED"/>
    <property type="match status" value="1"/>
</dbReference>
<dbReference type="SUPFAM" id="SSF53474">
    <property type="entry name" value="alpha/beta-Hydrolases"/>
    <property type="match status" value="1"/>
</dbReference>
<evidence type="ECO:0000313" key="4">
    <source>
        <dbReference type="Proteomes" id="UP001600888"/>
    </source>
</evidence>
<dbReference type="InterPro" id="IPR050593">
    <property type="entry name" value="LovG"/>
</dbReference>
<dbReference type="InterPro" id="IPR005645">
    <property type="entry name" value="FSH-like_dom"/>
</dbReference>
<feature type="domain" description="Serine hydrolase" evidence="2">
    <location>
        <begin position="28"/>
        <end position="226"/>
    </location>
</feature>
<dbReference type="Pfam" id="PF03959">
    <property type="entry name" value="FSH1"/>
    <property type="match status" value="1"/>
</dbReference>
<reference evidence="3 4" key="1">
    <citation type="submission" date="2024-03" db="EMBL/GenBank/DDBJ databases">
        <title>A high-quality draft genome sequence of Diaporthe vaccinii, a causative agent of upright dieback and viscid rot disease in cranberry plants.</title>
        <authorList>
            <person name="Sarrasin M."/>
            <person name="Lang B.F."/>
            <person name="Burger G."/>
        </authorList>
    </citation>
    <scope>NUCLEOTIDE SEQUENCE [LARGE SCALE GENOMIC DNA]</scope>
    <source>
        <strain evidence="3 4">IS7</strain>
    </source>
</reference>
<keyword evidence="4" id="KW-1185">Reference proteome</keyword>
<protein>
    <recommendedName>
        <fullName evidence="2">Serine hydrolase domain-containing protein</fullName>
    </recommendedName>
</protein>
<dbReference type="EMBL" id="JBAWTH010000045">
    <property type="protein sequence ID" value="KAL2283047.1"/>
    <property type="molecule type" value="Genomic_DNA"/>
</dbReference>
<dbReference type="InterPro" id="IPR029058">
    <property type="entry name" value="AB_hydrolase_fold"/>
</dbReference>
<name>A0ABR4EKW0_9PEZI</name>
<comment type="caution">
    <text evidence="3">The sequence shown here is derived from an EMBL/GenBank/DDBJ whole genome shotgun (WGS) entry which is preliminary data.</text>
</comment>
<dbReference type="Gene3D" id="3.40.50.1820">
    <property type="entry name" value="alpha/beta hydrolase"/>
    <property type="match status" value="1"/>
</dbReference>
<accession>A0ABR4EKW0</accession>
<evidence type="ECO:0000313" key="3">
    <source>
        <dbReference type="EMBL" id="KAL2283047.1"/>
    </source>
</evidence>
<dbReference type="Proteomes" id="UP001600888">
    <property type="component" value="Unassembled WGS sequence"/>
</dbReference>
<evidence type="ECO:0000259" key="2">
    <source>
        <dbReference type="Pfam" id="PF03959"/>
    </source>
</evidence>
<evidence type="ECO:0000256" key="1">
    <source>
        <dbReference type="ARBA" id="ARBA00022801"/>
    </source>
</evidence>